<dbReference type="GO" id="GO:0005783">
    <property type="term" value="C:endoplasmic reticulum"/>
    <property type="evidence" value="ECO:0007669"/>
    <property type="project" value="TreeGrafter"/>
</dbReference>
<sequence length="221" mass="24047">VSAALVRAASAACSKDQMTTIGSCYTAYNKAYGIEDQPPLGADYFEDFHRQRSNMLAKDSIAAKPAIQQYGVTLTECLKPVADCIVDSTYEEAPLSCNKDNGDGHRFNLDRIQTAFQSYDPAYSIQSRCVTTTASITSRLHTDSATDPNKTVLNQCDADLSTVQAATPTDDEMAYAANAQCYGQVYSDVCGADEVYEYYCTLASLDYTLTLQGCKIDCTKP</sequence>
<dbReference type="EMBL" id="BTRK01000006">
    <property type="protein sequence ID" value="GMR62506.1"/>
    <property type="molecule type" value="Genomic_DNA"/>
</dbReference>
<keyword evidence="4" id="KW-0460">Magnesium</keyword>
<dbReference type="GO" id="GO:0043843">
    <property type="term" value="F:ADP-specific glucokinase activity"/>
    <property type="evidence" value="ECO:0007669"/>
    <property type="project" value="TreeGrafter"/>
</dbReference>
<dbReference type="GO" id="GO:0046872">
    <property type="term" value="F:metal ion binding"/>
    <property type="evidence" value="ECO:0007669"/>
    <property type="project" value="UniProtKB-KW"/>
</dbReference>
<keyword evidence="6" id="KW-1185">Reference proteome</keyword>
<evidence type="ECO:0000256" key="4">
    <source>
        <dbReference type="ARBA" id="ARBA00022842"/>
    </source>
</evidence>
<evidence type="ECO:0000256" key="2">
    <source>
        <dbReference type="ARBA" id="ARBA00022723"/>
    </source>
</evidence>
<accession>A0AAN5IGA1</accession>
<keyword evidence="3" id="KW-0418">Kinase</keyword>
<dbReference type="InterPro" id="IPR007666">
    <property type="entry name" value="ADP_PFK/GK"/>
</dbReference>
<name>A0AAN5IGA1_9BILA</name>
<organism evidence="5 6">
    <name type="scientific">Pristionchus mayeri</name>
    <dbReference type="NCBI Taxonomy" id="1317129"/>
    <lineage>
        <taxon>Eukaryota</taxon>
        <taxon>Metazoa</taxon>
        <taxon>Ecdysozoa</taxon>
        <taxon>Nematoda</taxon>
        <taxon>Chromadorea</taxon>
        <taxon>Rhabditida</taxon>
        <taxon>Rhabditina</taxon>
        <taxon>Diplogasteromorpha</taxon>
        <taxon>Diplogasteroidea</taxon>
        <taxon>Neodiplogasteridae</taxon>
        <taxon>Pristionchus</taxon>
    </lineage>
</organism>
<dbReference type="GO" id="GO:0006006">
    <property type="term" value="P:glucose metabolic process"/>
    <property type="evidence" value="ECO:0007669"/>
    <property type="project" value="TreeGrafter"/>
</dbReference>
<dbReference type="Proteomes" id="UP001328107">
    <property type="component" value="Unassembled WGS sequence"/>
</dbReference>
<dbReference type="AlphaFoldDB" id="A0AAN5IGA1"/>
<feature type="non-terminal residue" evidence="5">
    <location>
        <position position="1"/>
    </location>
</feature>
<protein>
    <submittedName>
        <fullName evidence="5">Uncharacterized protein</fullName>
    </submittedName>
</protein>
<keyword evidence="2" id="KW-0479">Metal-binding</keyword>
<gene>
    <name evidence="5" type="ORF">PMAYCL1PPCAC_32701</name>
</gene>
<dbReference type="PANTHER" id="PTHR21208">
    <property type="entry name" value="ADP-DEPENDENT GLUCOKINASE"/>
    <property type="match status" value="1"/>
</dbReference>
<evidence type="ECO:0000313" key="6">
    <source>
        <dbReference type="Proteomes" id="UP001328107"/>
    </source>
</evidence>
<evidence type="ECO:0000256" key="1">
    <source>
        <dbReference type="ARBA" id="ARBA00022679"/>
    </source>
</evidence>
<dbReference type="PANTHER" id="PTHR21208:SF0">
    <property type="entry name" value="ADP-DEPENDENT GLUCOKINASE"/>
    <property type="match status" value="1"/>
</dbReference>
<evidence type="ECO:0000313" key="5">
    <source>
        <dbReference type="EMBL" id="GMR62506.1"/>
    </source>
</evidence>
<keyword evidence="1" id="KW-0808">Transferase</keyword>
<comment type="caution">
    <text evidence="5">The sequence shown here is derived from an EMBL/GenBank/DDBJ whole genome shotgun (WGS) entry which is preliminary data.</text>
</comment>
<evidence type="ECO:0000256" key="3">
    <source>
        <dbReference type="ARBA" id="ARBA00022777"/>
    </source>
</evidence>
<reference evidence="6" key="1">
    <citation type="submission" date="2022-10" db="EMBL/GenBank/DDBJ databases">
        <title>Genome assembly of Pristionchus species.</title>
        <authorList>
            <person name="Yoshida K."/>
            <person name="Sommer R.J."/>
        </authorList>
    </citation>
    <scope>NUCLEOTIDE SEQUENCE [LARGE SCALE GENOMIC DNA]</scope>
    <source>
        <strain evidence="6">RS5460</strain>
    </source>
</reference>
<proteinExistence type="predicted"/>